<keyword evidence="1 3" id="KW-0808">Transferase</keyword>
<sequence length="360" mass="41395">MKVCFYGSFNPAYDRNWGIIQGVKSFAKVEVLNSRKPFLQRSILLFFQALKEDFDVLFVLYPGHLDVFTARAVCWLKRKPLVFDKFVSQMDSEIEYGNIEPGSMIARWHFFIDWLGAKCADKVFLDTPQHAEFFSKTFKMEKSKVSWFFVGANEDFFSLEKKRAFLKKAKRKRKGFTVLYYGISTPFHGFETICQVAELLSEHKGIMFEFVGDSKYYRLQREKYSGFKSMSFLPTCSLKELSERVFLADACLGVFGSTPKLERVIPLKVVEPLACGKALITSDSKAVRKLLSNSKHVLLVEKNSPQALAKAILKLKNAPSLIKRLEKNSAILYERVFSAKAVSKAIFKELNSLNYFRKVR</sequence>
<name>A0A7J4K0T3_9ARCH</name>
<dbReference type="PANTHER" id="PTHR46401">
    <property type="entry name" value="GLYCOSYLTRANSFERASE WBBK-RELATED"/>
    <property type="match status" value="1"/>
</dbReference>
<dbReference type="InterPro" id="IPR001296">
    <property type="entry name" value="Glyco_trans_1"/>
</dbReference>
<reference evidence="5" key="1">
    <citation type="journal article" date="2020" name="bioRxiv">
        <title>A rank-normalized archaeal taxonomy based on genome phylogeny resolves widespread incomplete and uneven classifications.</title>
        <authorList>
            <person name="Rinke C."/>
            <person name="Chuvochina M."/>
            <person name="Mussig A.J."/>
            <person name="Chaumeil P.-A."/>
            <person name="Waite D.W."/>
            <person name="Whitman W.B."/>
            <person name="Parks D.H."/>
            <person name="Hugenholtz P."/>
        </authorList>
    </citation>
    <scope>NUCLEOTIDE SEQUENCE [LARGE SCALE GENOMIC DNA]</scope>
</reference>
<evidence type="ECO:0000259" key="2">
    <source>
        <dbReference type="Pfam" id="PF00534"/>
    </source>
</evidence>
<evidence type="ECO:0000313" key="5">
    <source>
        <dbReference type="Proteomes" id="UP000590964"/>
    </source>
</evidence>
<dbReference type="SUPFAM" id="SSF53756">
    <property type="entry name" value="UDP-Glycosyltransferase/glycogen phosphorylase"/>
    <property type="match status" value="1"/>
</dbReference>
<dbReference type="GO" id="GO:0016757">
    <property type="term" value="F:glycosyltransferase activity"/>
    <property type="evidence" value="ECO:0007669"/>
    <property type="project" value="UniProtKB-KW"/>
</dbReference>
<accession>A0A7J4K0T3</accession>
<dbReference type="Proteomes" id="UP000680185">
    <property type="component" value="Unassembled WGS sequence"/>
</dbReference>
<organism evidence="3 5">
    <name type="scientific">Candidatus Iainarchaeum sp</name>
    <dbReference type="NCBI Taxonomy" id="3101447"/>
    <lineage>
        <taxon>Archaea</taxon>
        <taxon>Candidatus Iainarchaeota</taxon>
        <taxon>Candidatus Iainarchaeia</taxon>
        <taxon>Candidatus Iainarchaeales</taxon>
        <taxon>Candidatus Iainarchaeaceae</taxon>
        <taxon>Candidatus Iainarchaeum</taxon>
    </lineage>
</organism>
<gene>
    <name evidence="3" type="ORF">HA222_00385</name>
    <name evidence="4" type="ORF">J4478_00795</name>
</gene>
<dbReference type="Gene3D" id="3.40.50.2000">
    <property type="entry name" value="Glycogen Phosphorylase B"/>
    <property type="match status" value="2"/>
</dbReference>
<comment type="caution">
    <text evidence="3">The sequence shown here is derived from an EMBL/GenBank/DDBJ whole genome shotgun (WGS) entry which is preliminary data.</text>
</comment>
<dbReference type="AlphaFoldDB" id="A0A7J4K0T3"/>
<dbReference type="PANTHER" id="PTHR46401:SF2">
    <property type="entry name" value="GLYCOSYLTRANSFERASE WBBK-RELATED"/>
    <property type="match status" value="1"/>
</dbReference>
<keyword evidence="4" id="KW-0328">Glycosyltransferase</keyword>
<dbReference type="Pfam" id="PF00534">
    <property type="entry name" value="Glycos_transf_1"/>
    <property type="match status" value="1"/>
</dbReference>
<evidence type="ECO:0000256" key="1">
    <source>
        <dbReference type="ARBA" id="ARBA00022679"/>
    </source>
</evidence>
<dbReference type="EMBL" id="JAGVWB010000005">
    <property type="protein sequence ID" value="MBS3057921.1"/>
    <property type="molecule type" value="Genomic_DNA"/>
</dbReference>
<proteinExistence type="predicted"/>
<dbReference type="Proteomes" id="UP000590964">
    <property type="component" value="Unassembled WGS sequence"/>
</dbReference>
<evidence type="ECO:0000313" key="3">
    <source>
        <dbReference type="EMBL" id="HIH21106.1"/>
    </source>
</evidence>
<reference evidence="4" key="2">
    <citation type="submission" date="2021-03" db="EMBL/GenBank/DDBJ databases">
        <authorList>
            <person name="Jaffe A."/>
        </authorList>
    </citation>
    <scope>NUCLEOTIDE SEQUENCE</scope>
    <source>
        <strain evidence="4">RIFCSPLOWO2_01_FULL_43_13</strain>
    </source>
</reference>
<protein>
    <submittedName>
        <fullName evidence="3 4">Glycosyltransferase</fullName>
        <ecNumber evidence="4">2.4.-.-</ecNumber>
    </submittedName>
</protein>
<feature type="domain" description="Glycosyl transferase family 1" evidence="2">
    <location>
        <begin position="166"/>
        <end position="329"/>
    </location>
</feature>
<dbReference type="EMBL" id="DUFW01000004">
    <property type="protein sequence ID" value="HIH21106.1"/>
    <property type="molecule type" value="Genomic_DNA"/>
</dbReference>
<reference evidence="4" key="3">
    <citation type="submission" date="2021-05" db="EMBL/GenBank/DDBJ databases">
        <title>Protein family content uncovers lineage relationships and bacterial pathway maintenance mechanisms in DPANN archaea.</title>
        <authorList>
            <person name="Castelle C.J."/>
            <person name="Meheust R."/>
            <person name="Jaffe A.L."/>
            <person name="Seitz K."/>
            <person name="Gong X."/>
            <person name="Baker B.J."/>
            <person name="Banfield J.F."/>
        </authorList>
    </citation>
    <scope>NUCLEOTIDE SEQUENCE</scope>
    <source>
        <strain evidence="4">RIFCSPLOWO2_01_FULL_43_13</strain>
    </source>
</reference>
<evidence type="ECO:0000313" key="4">
    <source>
        <dbReference type="EMBL" id="MBS3057921.1"/>
    </source>
</evidence>
<dbReference type="EC" id="2.4.-.-" evidence="4"/>